<dbReference type="Pfam" id="PF03108">
    <property type="entry name" value="DBD_Tnp_Mut"/>
    <property type="match status" value="1"/>
</dbReference>
<dbReference type="Proteomes" id="UP000583929">
    <property type="component" value="Unassembled WGS sequence"/>
</dbReference>
<dbReference type="EMBL" id="JAATIQ010000089">
    <property type="protein sequence ID" value="KAF4384818.1"/>
    <property type="molecule type" value="Genomic_DNA"/>
</dbReference>
<keyword evidence="3" id="KW-1185">Reference proteome</keyword>
<comment type="caution">
    <text evidence="2">The sequence shown here is derived from an EMBL/GenBank/DDBJ whole genome shotgun (WGS) entry which is preliminary data.</text>
</comment>
<sequence>MVMKQVVRKKVDKIHALFSFESLESIENESFEEQNPAPVVRNNEYLPHENVEPMSLEFGGMLEFNFDYHSFATQQNGIRSHKYATQRAISMTHNNQLSPMNDDALSIPTNDSDMEWKEEKKCHFKYHKHYWDVVKDLVVQEGFELRKVKHASSRITTICRAKGCKWRIHVSKSPDGREFVIKTYNPEHNCQCVVKNRTVTTRWIAKKLHRSFARNPEMSVEKMRVELRDHFGVEATTDSHGQLDGKLEGI</sequence>
<feature type="domain" description="Transposase MuDR plant" evidence="1">
    <location>
        <begin position="131"/>
        <end position="181"/>
    </location>
</feature>
<evidence type="ECO:0000313" key="2">
    <source>
        <dbReference type="EMBL" id="KAF4384818.1"/>
    </source>
</evidence>
<dbReference type="PANTHER" id="PTHR31973">
    <property type="entry name" value="POLYPROTEIN, PUTATIVE-RELATED"/>
    <property type="match status" value="1"/>
</dbReference>
<evidence type="ECO:0000313" key="3">
    <source>
        <dbReference type="Proteomes" id="UP000583929"/>
    </source>
</evidence>
<accession>A0A7J6GPY2</accession>
<evidence type="ECO:0000259" key="1">
    <source>
        <dbReference type="Pfam" id="PF03108"/>
    </source>
</evidence>
<gene>
    <name evidence="2" type="ORF">G4B88_000214</name>
</gene>
<dbReference type="AlphaFoldDB" id="A0A7J6GPY2"/>
<reference evidence="2 3" key="1">
    <citation type="journal article" date="2020" name="bioRxiv">
        <title>Sequence and annotation of 42 cannabis genomes reveals extensive copy number variation in cannabinoid synthesis and pathogen resistance genes.</title>
        <authorList>
            <person name="Mckernan K.J."/>
            <person name="Helbert Y."/>
            <person name="Kane L.T."/>
            <person name="Ebling H."/>
            <person name="Zhang L."/>
            <person name="Liu B."/>
            <person name="Eaton Z."/>
            <person name="Mclaughlin S."/>
            <person name="Kingan S."/>
            <person name="Baybayan P."/>
            <person name="Concepcion G."/>
            <person name="Jordan M."/>
            <person name="Riva A."/>
            <person name="Barbazuk W."/>
            <person name="Harkins T."/>
        </authorList>
    </citation>
    <scope>NUCLEOTIDE SEQUENCE [LARGE SCALE GENOMIC DNA]</scope>
    <source>
        <strain evidence="3">cv. Jamaican Lion 4</strain>
        <tissue evidence="2">Leaf</tissue>
    </source>
</reference>
<organism evidence="2 3">
    <name type="scientific">Cannabis sativa</name>
    <name type="common">Hemp</name>
    <name type="synonym">Marijuana</name>
    <dbReference type="NCBI Taxonomy" id="3483"/>
    <lineage>
        <taxon>Eukaryota</taxon>
        <taxon>Viridiplantae</taxon>
        <taxon>Streptophyta</taxon>
        <taxon>Embryophyta</taxon>
        <taxon>Tracheophyta</taxon>
        <taxon>Spermatophyta</taxon>
        <taxon>Magnoliopsida</taxon>
        <taxon>eudicotyledons</taxon>
        <taxon>Gunneridae</taxon>
        <taxon>Pentapetalae</taxon>
        <taxon>rosids</taxon>
        <taxon>fabids</taxon>
        <taxon>Rosales</taxon>
        <taxon>Cannabaceae</taxon>
        <taxon>Cannabis</taxon>
    </lineage>
</organism>
<dbReference type="PANTHER" id="PTHR31973:SF187">
    <property type="entry name" value="MUTATOR TRANSPOSASE MUDRA PROTEIN"/>
    <property type="match status" value="1"/>
</dbReference>
<dbReference type="InterPro" id="IPR004332">
    <property type="entry name" value="Transposase_MuDR"/>
</dbReference>
<proteinExistence type="predicted"/>
<name>A0A7J6GPY2_CANSA</name>
<protein>
    <recommendedName>
        <fullName evidence="1">Transposase MuDR plant domain-containing protein</fullName>
    </recommendedName>
</protein>